<gene>
    <name evidence="3" type="ORF">JCM19275_9</name>
    <name evidence="1" type="ORF">JCM19296_2618</name>
    <name evidence="2" type="ORF">JCM19314_114</name>
</gene>
<reference evidence="4 5" key="1">
    <citation type="journal article" date="2014" name="Genome Announc.">
        <title>Draft Genome Sequences of Marine Flavobacterium Nonlabens Strains NR17, NR24, NR27, NR32, NR33, and Ara13.</title>
        <authorList>
            <person name="Nakanishi M."/>
            <person name="Meirelles P."/>
            <person name="Suzuki R."/>
            <person name="Takatani N."/>
            <person name="Mino S."/>
            <person name="Suda W."/>
            <person name="Oshima K."/>
            <person name="Hattori M."/>
            <person name="Ohkuma M."/>
            <person name="Hosokawa M."/>
            <person name="Miyashita K."/>
            <person name="Thompson F.L."/>
            <person name="Niwa A."/>
            <person name="Sawabe T."/>
            <person name="Sawabe T."/>
        </authorList>
    </citation>
    <scope>NUCLEOTIDE SEQUENCE [LARGE SCALE GENOMIC DNA]</scope>
    <source>
        <strain evidence="3">JCM 19275</strain>
        <strain evidence="1">JCM 19296</strain>
        <strain evidence="2">JCM 19314</strain>
        <strain evidence="6">JCM19275</strain>
        <strain evidence="4">JCM19296</strain>
        <strain evidence="5">JCM19314</strain>
    </source>
</reference>
<dbReference type="AlphaFoldDB" id="A0A081DDL8"/>
<dbReference type="EMBL" id="BBNT01000022">
    <property type="protein sequence ID" value="GAL77058.1"/>
    <property type="molecule type" value="Genomic_DNA"/>
</dbReference>
<evidence type="ECO:0000313" key="6">
    <source>
        <dbReference type="Proteomes" id="UP000029647"/>
    </source>
</evidence>
<proteinExistence type="predicted"/>
<evidence type="ECO:0000313" key="2">
    <source>
        <dbReference type="EMBL" id="GAL00888.1"/>
    </source>
</evidence>
<evidence type="ECO:0000313" key="1">
    <source>
        <dbReference type="EMBL" id="GAK77014.1"/>
    </source>
</evidence>
<evidence type="ECO:0000313" key="4">
    <source>
        <dbReference type="Proteomes" id="UP000028980"/>
    </source>
</evidence>
<dbReference type="Proteomes" id="UP000028980">
    <property type="component" value="Unassembled WGS sequence"/>
</dbReference>
<evidence type="ECO:0000313" key="3">
    <source>
        <dbReference type="EMBL" id="GAL77058.1"/>
    </source>
</evidence>
<sequence length="37" mass="4501">MYFKQSIWKELDDASLKKSNVFEITYLKHSEIKDLHD</sequence>
<dbReference type="EMBL" id="BBLG01000006">
    <property type="protein sequence ID" value="GAK77014.1"/>
    <property type="molecule type" value="Genomic_DNA"/>
</dbReference>
<dbReference type="Proteomes" id="UP000029647">
    <property type="component" value="Unassembled WGS sequence"/>
</dbReference>
<organism evidence="1 4">
    <name type="scientific">Nonlabens ulvanivorans</name>
    <name type="common">Persicivirga ulvanivorans</name>
    <dbReference type="NCBI Taxonomy" id="906888"/>
    <lineage>
        <taxon>Bacteria</taxon>
        <taxon>Pseudomonadati</taxon>
        <taxon>Bacteroidota</taxon>
        <taxon>Flavobacteriia</taxon>
        <taxon>Flavobacteriales</taxon>
        <taxon>Flavobacteriaceae</taxon>
        <taxon>Nonlabens</taxon>
    </lineage>
</organism>
<comment type="caution">
    <text evidence="1">The sequence shown here is derived from an EMBL/GenBank/DDBJ whole genome shotgun (WGS) entry which is preliminary data.</text>
</comment>
<dbReference type="EMBL" id="BBMM01000007">
    <property type="protein sequence ID" value="GAL00888.1"/>
    <property type="molecule type" value="Genomic_DNA"/>
</dbReference>
<accession>A0A081DDL8</accession>
<evidence type="ECO:0000313" key="5">
    <source>
        <dbReference type="Proteomes" id="UP000029226"/>
    </source>
</evidence>
<dbReference type="Proteomes" id="UP000029226">
    <property type="component" value="Unassembled WGS sequence"/>
</dbReference>
<protein>
    <submittedName>
        <fullName evidence="1">Uncharacterized protein</fullName>
    </submittedName>
</protein>
<name>A0A081DDL8_NONUL</name>